<feature type="transmembrane region" description="Helical" evidence="8">
    <location>
        <begin position="340"/>
        <end position="360"/>
    </location>
</feature>
<proteinExistence type="inferred from homology"/>
<keyword evidence="3" id="KW-0813">Transport</keyword>
<dbReference type="GO" id="GO:0022857">
    <property type="term" value="F:transmembrane transporter activity"/>
    <property type="evidence" value="ECO:0007669"/>
    <property type="project" value="InterPro"/>
</dbReference>
<evidence type="ECO:0000256" key="5">
    <source>
        <dbReference type="ARBA" id="ARBA00022989"/>
    </source>
</evidence>
<gene>
    <name evidence="10" type="ORF">N7493_008218</name>
</gene>
<evidence type="ECO:0000256" key="4">
    <source>
        <dbReference type="ARBA" id="ARBA00022692"/>
    </source>
</evidence>
<evidence type="ECO:0000313" key="11">
    <source>
        <dbReference type="Proteomes" id="UP001215712"/>
    </source>
</evidence>
<comment type="similarity">
    <text evidence="2">Belongs to the major facilitator superfamily. Vesicular transporter family.</text>
</comment>
<dbReference type="Pfam" id="PF07690">
    <property type="entry name" value="MFS_1"/>
    <property type="match status" value="1"/>
</dbReference>
<comment type="subcellular location">
    <subcellularLocation>
        <location evidence="1">Membrane</location>
        <topology evidence="1">Multi-pass membrane protein</topology>
    </subcellularLocation>
</comment>
<keyword evidence="6 8" id="KW-0472">Membrane</keyword>
<evidence type="ECO:0000313" key="10">
    <source>
        <dbReference type="EMBL" id="KAJ5716307.1"/>
    </source>
</evidence>
<comment type="caution">
    <text evidence="10">The sequence shown here is derived from an EMBL/GenBank/DDBJ whole genome shotgun (WGS) entry which is preliminary data.</text>
</comment>
<dbReference type="GO" id="GO:0016020">
    <property type="term" value="C:membrane"/>
    <property type="evidence" value="ECO:0007669"/>
    <property type="project" value="UniProtKB-SubCell"/>
</dbReference>
<dbReference type="SUPFAM" id="SSF103473">
    <property type="entry name" value="MFS general substrate transporter"/>
    <property type="match status" value="1"/>
</dbReference>
<dbReference type="PRINTS" id="PR01035">
    <property type="entry name" value="TCRTETA"/>
</dbReference>
<organism evidence="10 11">
    <name type="scientific">Penicillium malachiteum</name>
    <dbReference type="NCBI Taxonomy" id="1324776"/>
    <lineage>
        <taxon>Eukaryota</taxon>
        <taxon>Fungi</taxon>
        <taxon>Dikarya</taxon>
        <taxon>Ascomycota</taxon>
        <taxon>Pezizomycotina</taxon>
        <taxon>Eurotiomycetes</taxon>
        <taxon>Eurotiomycetidae</taxon>
        <taxon>Eurotiales</taxon>
        <taxon>Aspergillaceae</taxon>
        <taxon>Penicillium</taxon>
    </lineage>
</organism>
<evidence type="ECO:0000256" key="7">
    <source>
        <dbReference type="SAM" id="MobiDB-lite"/>
    </source>
</evidence>
<keyword evidence="5 8" id="KW-1133">Transmembrane helix</keyword>
<reference evidence="10" key="2">
    <citation type="submission" date="2023-01" db="EMBL/GenBank/DDBJ databases">
        <authorList>
            <person name="Petersen C."/>
        </authorList>
    </citation>
    <scope>NUCLEOTIDE SEQUENCE</scope>
    <source>
        <strain evidence="10">IBT 17514</strain>
    </source>
</reference>
<dbReference type="PANTHER" id="PTHR23506:SF23">
    <property type="entry name" value="GH10249P"/>
    <property type="match status" value="1"/>
</dbReference>
<sequence length="362" mass="38976">MERRRSSLLIGLVALIGATLLLCFAPTLPVLIIGRLLQGFSASVTWVVGLTLLADTANKETVAQSFGYVSAASSLGTIIGPVLGGIMYQRVGYYPVFGLCFAFLGIDICLRFIIIEKKSAASWLEPPPTNSFQLQSPRESPLTEIPAPATSHPESKKLPAILTLWKSKRMLAAFWGDFVTATVMTSFDTTLTMFVKRTFHWSSLPAGLTFLALLLPTFLGPVLGMAADKYGARWISAIGIIIMIPPLILLKLVDHQSLNQMVLLCALLILIGLGAAMALTGLYAEYSKICDDMDAESPGSLGNNGGYAQSYGISEIAWALAGLIGPLMSGAIYESYGWGTLGWVLSIFCFVTVIPTILFINH</sequence>
<protein>
    <recommendedName>
        <fullName evidence="9">Major facilitator superfamily (MFS) profile domain-containing protein</fullName>
    </recommendedName>
</protein>
<dbReference type="InterPro" id="IPR020846">
    <property type="entry name" value="MFS_dom"/>
</dbReference>
<dbReference type="CDD" id="cd17325">
    <property type="entry name" value="MFS_MdtG_SLC18_like"/>
    <property type="match status" value="1"/>
</dbReference>
<name>A0AAD6MTN4_9EURO</name>
<evidence type="ECO:0000256" key="2">
    <source>
        <dbReference type="ARBA" id="ARBA00006829"/>
    </source>
</evidence>
<feature type="domain" description="Major facilitator superfamily (MFS) profile" evidence="9">
    <location>
        <begin position="1"/>
        <end position="362"/>
    </location>
</feature>
<evidence type="ECO:0000259" key="9">
    <source>
        <dbReference type="PROSITE" id="PS50850"/>
    </source>
</evidence>
<dbReference type="PROSITE" id="PS50850">
    <property type="entry name" value="MFS"/>
    <property type="match status" value="1"/>
</dbReference>
<feature type="region of interest" description="Disordered" evidence="7">
    <location>
        <begin position="128"/>
        <end position="152"/>
    </location>
</feature>
<dbReference type="Proteomes" id="UP001215712">
    <property type="component" value="Unassembled WGS sequence"/>
</dbReference>
<evidence type="ECO:0000256" key="6">
    <source>
        <dbReference type="ARBA" id="ARBA00023136"/>
    </source>
</evidence>
<dbReference type="InterPro" id="IPR001958">
    <property type="entry name" value="Tet-R_TetA/multi-R_MdtG-like"/>
</dbReference>
<evidence type="ECO:0000256" key="1">
    <source>
        <dbReference type="ARBA" id="ARBA00004141"/>
    </source>
</evidence>
<feature type="transmembrane region" description="Helical" evidence="8">
    <location>
        <begin position="199"/>
        <end position="219"/>
    </location>
</feature>
<evidence type="ECO:0000256" key="8">
    <source>
        <dbReference type="SAM" id="Phobius"/>
    </source>
</evidence>
<feature type="transmembrane region" description="Helical" evidence="8">
    <location>
        <begin position="33"/>
        <end position="54"/>
    </location>
</feature>
<keyword evidence="4 8" id="KW-0812">Transmembrane</keyword>
<feature type="transmembrane region" description="Helical" evidence="8">
    <location>
        <begin position="66"/>
        <end position="88"/>
    </location>
</feature>
<dbReference type="AlphaFoldDB" id="A0AAD6MTN4"/>
<dbReference type="InterPro" id="IPR036259">
    <property type="entry name" value="MFS_trans_sf"/>
</dbReference>
<dbReference type="Gene3D" id="1.20.1250.20">
    <property type="entry name" value="MFS general substrate transporter like domains"/>
    <property type="match status" value="2"/>
</dbReference>
<evidence type="ECO:0000256" key="3">
    <source>
        <dbReference type="ARBA" id="ARBA00022448"/>
    </source>
</evidence>
<dbReference type="EMBL" id="JAQJAN010000012">
    <property type="protein sequence ID" value="KAJ5716307.1"/>
    <property type="molecule type" value="Genomic_DNA"/>
</dbReference>
<feature type="transmembrane region" description="Helical" evidence="8">
    <location>
        <begin position="262"/>
        <end position="284"/>
    </location>
</feature>
<reference evidence="10" key="1">
    <citation type="journal article" date="2023" name="IMA Fungus">
        <title>Comparative genomic study of the Penicillium genus elucidates a diverse pangenome and 15 lateral gene transfer events.</title>
        <authorList>
            <person name="Petersen C."/>
            <person name="Sorensen T."/>
            <person name="Nielsen M.R."/>
            <person name="Sondergaard T.E."/>
            <person name="Sorensen J.L."/>
            <person name="Fitzpatrick D.A."/>
            <person name="Frisvad J.C."/>
            <person name="Nielsen K.L."/>
        </authorList>
    </citation>
    <scope>NUCLEOTIDE SEQUENCE</scope>
    <source>
        <strain evidence="10">IBT 17514</strain>
    </source>
</reference>
<keyword evidence="11" id="KW-1185">Reference proteome</keyword>
<accession>A0AAD6MTN4</accession>
<dbReference type="InterPro" id="IPR050930">
    <property type="entry name" value="MFS_Vesicular_Transporter"/>
</dbReference>
<dbReference type="PANTHER" id="PTHR23506">
    <property type="entry name" value="GH10249P"/>
    <property type="match status" value="1"/>
</dbReference>
<feature type="transmembrane region" description="Helical" evidence="8">
    <location>
        <begin position="316"/>
        <end position="333"/>
    </location>
</feature>
<feature type="transmembrane region" description="Helical" evidence="8">
    <location>
        <begin position="231"/>
        <end position="250"/>
    </location>
</feature>
<dbReference type="InterPro" id="IPR011701">
    <property type="entry name" value="MFS"/>
</dbReference>
<feature type="transmembrane region" description="Helical" evidence="8">
    <location>
        <begin position="94"/>
        <end position="114"/>
    </location>
</feature>